<feature type="signal peptide" evidence="2">
    <location>
        <begin position="1"/>
        <end position="24"/>
    </location>
</feature>
<protein>
    <submittedName>
        <fullName evidence="3">Uncharacterized protein</fullName>
    </submittedName>
</protein>
<feature type="compositionally biased region" description="Basic and acidic residues" evidence="1">
    <location>
        <begin position="71"/>
        <end position="94"/>
    </location>
</feature>
<reference evidence="3 4" key="1">
    <citation type="journal article" date="2024" name="G3 (Bethesda)">
        <title>Genome assembly of Hibiscus sabdariffa L. provides insights into metabolisms of medicinal natural products.</title>
        <authorList>
            <person name="Kim T."/>
        </authorList>
    </citation>
    <scope>NUCLEOTIDE SEQUENCE [LARGE SCALE GENOMIC DNA]</scope>
    <source>
        <strain evidence="3">TK-2024</strain>
        <tissue evidence="3">Old leaves</tissue>
    </source>
</reference>
<organism evidence="3 4">
    <name type="scientific">Hibiscus sabdariffa</name>
    <name type="common">roselle</name>
    <dbReference type="NCBI Taxonomy" id="183260"/>
    <lineage>
        <taxon>Eukaryota</taxon>
        <taxon>Viridiplantae</taxon>
        <taxon>Streptophyta</taxon>
        <taxon>Embryophyta</taxon>
        <taxon>Tracheophyta</taxon>
        <taxon>Spermatophyta</taxon>
        <taxon>Magnoliopsida</taxon>
        <taxon>eudicotyledons</taxon>
        <taxon>Gunneridae</taxon>
        <taxon>Pentapetalae</taxon>
        <taxon>rosids</taxon>
        <taxon>malvids</taxon>
        <taxon>Malvales</taxon>
        <taxon>Malvaceae</taxon>
        <taxon>Malvoideae</taxon>
        <taxon>Hibiscus</taxon>
    </lineage>
</organism>
<evidence type="ECO:0000256" key="1">
    <source>
        <dbReference type="SAM" id="MobiDB-lite"/>
    </source>
</evidence>
<feature type="chain" id="PRO_5047247119" evidence="2">
    <location>
        <begin position="25"/>
        <end position="144"/>
    </location>
</feature>
<feature type="region of interest" description="Disordered" evidence="1">
    <location>
        <begin position="67"/>
        <end position="144"/>
    </location>
</feature>
<dbReference type="EMBL" id="JBBPBN010000006">
    <property type="protein sequence ID" value="KAK9036198.1"/>
    <property type="molecule type" value="Genomic_DNA"/>
</dbReference>
<dbReference type="Proteomes" id="UP001396334">
    <property type="component" value="Unassembled WGS sequence"/>
</dbReference>
<sequence>MTKLLIVVLSLLLILSTQFITGHGKLIKDFVKIASSSNKGIDNKITSSSDGETSLDQVNKIKNEIQNTLQKKGDDDGSSKEVETKDETSPNKKGEAHHHSKKSSSHKKDTAHSHHKKGRAHHSNKKSSLNKKDKKDLPEEKTVV</sequence>
<gene>
    <name evidence="3" type="ORF">V6N11_078207</name>
</gene>
<keyword evidence="4" id="KW-1185">Reference proteome</keyword>
<feature type="compositionally biased region" description="Basic residues" evidence="1">
    <location>
        <begin position="95"/>
        <end position="105"/>
    </location>
</feature>
<feature type="compositionally biased region" description="Basic residues" evidence="1">
    <location>
        <begin position="113"/>
        <end position="129"/>
    </location>
</feature>
<keyword evidence="2" id="KW-0732">Signal</keyword>
<evidence type="ECO:0000313" key="4">
    <source>
        <dbReference type="Proteomes" id="UP001396334"/>
    </source>
</evidence>
<evidence type="ECO:0000313" key="3">
    <source>
        <dbReference type="EMBL" id="KAK9036198.1"/>
    </source>
</evidence>
<evidence type="ECO:0000256" key="2">
    <source>
        <dbReference type="SAM" id="SignalP"/>
    </source>
</evidence>
<name>A0ABR2TFF1_9ROSI</name>
<proteinExistence type="predicted"/>
<feature type="compositionally biased region" description="Basic and acidic residues" evidence="1">
    <location>
        <begin position="130"/>
        <end position="144"/>
    </location>
</feature>
<comment type="caution">
    <text evidence="3">The sequence shown here is derived from an EMBL/GenBank/DDBJ whole genome shotgun (WGS) entry which is preliminary data.</text>
</comment>
<accession>A0ABR2TFF1</accession>